<proteinExistence type="predicted"/>
<evidence type="ECO:0000259" key="1">
    <source>
        <dbReference type="Pfam" id="PF08885"/>
    </source>
</evidence>
<accession>A0A1M6FEW8</accession>
<dbReference type="Proteomes" id="UP000184231">
    <property type="component" value="Unassembled WGS sequence"/>
</dbReference>
<evidence type="ECO:0000313" key="2">
    <source>
        <dbReference type="EMBL" id="SHI96203.1"/>
    </source>
</evidence>
<dbReference type="SUPFAM" id="SSF52266">
    <property type="entry name" value="SGNH hydrolase"/>
    <property type="match status" value="1"/>
</dbReference>
<dbReference type="AlphaFoldDB" id="A0A1M6FEW8"/>
<feature type="domain" description="GSCFA" evidence="1">
    <location>
        <begin position="10"/>
        <end position="245"/>
    </location>
</feature>
<dbReference type="InterPro" id="IPR036514">
    <property type="entry name" value="SGNH_hydro_sf"/>
</dbReference>
<name>A0A1M6FEW8_9FLAO</name>
<protein>
    <submittedName>
        <fullName evidence="2">GSCFA family protein</fullName>
    </submittedName>
</protein>
<dbReference type="EMBL" id="FQYX01000008">
    <property type="protein sequence ID" value="SHI96203.1"/>
    <property type="molecule type" value="Genomic_DNA"/>
</dbReference>
<gene>
    <name evidence="2" type="ORF">SAMN04487911_108106</name>
</gene>
<keyword evidence="3" id="KW-1185">Reference proteome</keyword>
<dbReference type="STRING" id="558155.SAMN04487911_108106"/>
<dbReference type="Gene3D" id="3.40.50.1110">
    <property type="entry name" value="SGNH hydrolase"/>
    <property type="match status" value="1"/>
</dbReference>
<organism evidence="2 3">
    <name type="scientific">Arenibacter nanhaiticus</name>
    <dbReference type="NCBI Taxonomy" id="558155"/>
    <lineage>
        <taxon>Bacteria</taxon>
        <taxon>Pseudomonadati</taxon>
        <taxon>Bacteroidota</taxon>
        <taxon>Flavobacteriia</taxon>
        <taxon>Flavobacteriales</taxon>
        <taxon>Flavobacteriaceae</taxon>
        <taxon>Arenibacter</taxon>
    </lineage>
</organism>
<sequence>MPDPIDYNSRLLLLGSCFVENMGEKFAHFKFRALQNPFGILFHPKAIENLVVNAIGAKEYSDRDVFYFNERWHCYDAHSALSDIGKEALLQKLNDGLAQTATQLSEASHIIITLGTAWVYRNRTTDAVVANCHKVPQAEFSKEILEVDDIVASLENIIAQIKAVNKNCRPIFTISPIRHLKDGFIENQRSKAHLITALHKVCCQDQLSYFPSYEIMMDELRDYRFYSEDMVHPNALAINYIWEKFREVCLSDSTAAIMKKVDTVQKGLQHRPFNPKAEKHLKFLQALEQKIQQLQSDHSFMKF</sequence>
<reference evidence="2 3" key="1">
    <citation type="submission" date="2016-11" db="EMBL/GenBank/DDBJ databases">
        <authorList>
            <person name="Jaros S."/>
            <person name="Januszkiewicz K."/>
            <person name="Wedrychowicz H."/>
        </authorList>
    </citation>
    <scope>NUCLEOTIDE SEQUENCE [LARGE SCALE GENOMIC DNA]</scope>
    <source>
        <strain evidence="2 3">CGMCC 1.8863</strain>
    </source>
</reference>
<evidence type="ECO:0000313" key="3">
    <source>
        <dbReference type="Proteomes" id="UP000184231"/>
    </source>
</evidence>
<dbReference type="InterPro" id="IPR014982">
    <property type="entry name" value="GSCFA"/>
</dbReference>
<dbReference type="GO" id="GO:0016788">
    <property type="term" value="F:hydrolase activity, acting on ester bonds"/>
    <property type="evidence" value="ECO:0007669"/>
    <property type="project" value="UniProtKB-ARBA"/>
</dbReference>
<dbReference type="Pfam" id="PF08885">
    <property type="entry name" value="GSCFA"/>
    <property type="match status" value="1"/>
</dbReference>